<reference evidence="1" key="2">
    <citation type="journal article" date="2015" name="Data Brief">
        <title>Shoot transcriptome of the giant reed, Arundo donax.</title>
        <authorList>
            <person name="Barrero R.A."/>
            <person name="Guerrero F.D."/>
            <person name="Moolhuijzen P."/>
            <person name="Goolsby J.A."/>
            <person name="Tidwell J."/>
            <person name="Bellgard S.E."/>
            <person name="Bellgard M.I."/>
        </authorList>
    </citation>
    <scope>NUCLEOTIDE SEQUENCE</scope>
    <source>
        <tissue evidence="1">Shoot tissue taken approximately 20 cm above the soil surface</tissue>
    </source>
</reference>
<accession>A0A0A9F674</accession>
<organism evidence="1">
    <name type="scientific">Arundo donax</name>
    <name type="common">Giant reed</name>
    <name type="synonym">Donax arundinaceus</name>
    <dbReference type="NCBI Taxonomy" id="35708"/>
    <lineage>
        <taxon>Eukaryota</taxon>
        <taxon>Viridiplantae</taxon>
        <taxon>Streptophyta</taxon>
        <taxon>Embryophyta</taxon>
        <taxon>Tracheophyta</taxon>
        <taxon>Spermatophyta</taxon>
        <taxon>Magnoliopsida</taxon>
        <taxon>Liliopsida</taxon>
        <taxon>Poales</taxon>
        <taxon>Poaceae</taxon>
        <taxon>PACMAD clade</taxon>
        <taxon>Arundinoideae</taxon>
        <taxon>Arundineae</taxon>
        <taxon>Arundo</taxon>
    </lineage>
</organism>
<dbReference type="EMBL" id="GBRH01191197">
    <property type="protein sequence ID" value="JAE06699.1"/>
    <property type="molecule type" value="Transcribed_RNA"/>
</dbReference>
<sequence>MFTLLLNSFHQILILDKTCYNIASFVLFYMENIDLSRNFFCMSYSFIVFGTGGSSVRN</sequence>
<name>A0A0A9F674_ARUDO</name>
<proteinExistence type="predicted"/>
<evidence type="ECO:0000313" key="1">
    <source>
        <dbReference type="EMBL" id="JAE06699.1"/>
    </source>
</evidence>
<dbReference type="AlphaFoldDB" id="A0A0A9F674"/>
<reference evidence="1" key="1">
    <citation type="submission" date="2014-09" db="EMBL/GenBank/DDBJ databases">
        <authorList>
            <person name="Magalhaes I.L.F."/>
            <person name="Oliveira U."/>
            <person name="Santos F.R."/>
            <person name="Vidigal T.H.D.A."/>
            <person name="Brescovit A.D."/>
            <person name="Santos A.J."/>
        </authorList>
    </citation>
    <scope>NUCLEOTIDE SEQUENCE</scope>
    <source>
        <tissue evidence="1">Shoot tissue taken approximately 20 cm above the soil surface</tissue>
    </source>
</reference>
<protein>
    <submittedName>
        <fullName evidence="1">Uncharacterized protein</fullName>
    </submittedName>
</protein>